<evidence type="ECO:0008006" key="3">
    <source>
        <dbReference type="Google" id="ProtNLM"/>
    </source>
</evidence>
<protein>
    <recommendedName>
        <fullName evidence="3">Exo-alpha-sialidase</fullName>
    </recommendedName>
</protein>
<sequence>MRAWLLAAIGLGVVSAAEIDWQEESRTLVAEGGGYGRIARIDGERWMCAYSRRGAIQVRFTEDGGLHWGVEQEVGREEGAGLTNAEVLVRKNGEIWCFFNRRPREGSSDPFAVGFFRSADGGRKWGKPEVIYEAGKEFENGCWEPAALELASGEVQVYFANEGPYRDSNEQEISLLRTQNGGRSWSEAETVAFRSGHRDGMPVPVALPEVNGIAVAIEDNGLRGTFKPVILGTSAERGGWKDGVVDSASFHRWRALKEPLAARAYAGAPYLRWVRKGVTVLSFQLAENGEMRDSRMAVCLGNGKAQDFETPSFPFPEGRGQLWNALFVVDAHTVMAITEASLDGKRGIWTIEGTVRP</sequence>
<proteinExistence type="predicted"/>
<gene>
    <name evidence="1" type="ORF">HNR46_002762</name>
</gene>
<dbReference type="AlphaFoldDB" id="A0A840V663"/>
<name>A0A840V663_9BACT</name>
<accession>A0A840V663</accession>
<dbReference type="SUPFAM" id="SSF50939">
    <property type="entry name" value="Sialidases"/>
    <property type="match status" value="1"/>
</dbReference>
<comment type="caution">
    <text evidence="1">The sequence shown here is derived from an EMBL/GenBank/DDBJ whole genome shotgun (WGS) entry which is preliminary data.</text>
</comment>
<dbReference type="PANTHER" id="PTHR38792">
    <property type="entry name" value="BNR/ASP-BOX REPEAT DOMAIN PROTEIN (AFU_ORTHOLOGUE AFUA_7G06430)-RELATED"/>
    <property type="match status" value="1"/>
</dbReference>
<dbReference type="InterPro" id="IPR036278">
    <property type="entry name" value="Sialidase_sf"/>
</dbReference>
<evidence type="ECO:0000313" key="1">
    <source>
        <dbReference type="EMBL" id="MBB5352516.1"/>
    </source>
</evidence>
<evidence type="ECO:0000313" key="2">
    <source>
        <dbReference type="Proteomes" id="UP000557717"/>
    </source>
</evidence>
<dbReference type="Proteomes" id="UP000557717">
    <property type="component" value="Unassembled WGS sequence"/>
</dbReference>
<organism evidence="1 2">
    <name type="scientific">Haloferula luteola</name>
    <dbReference type="NCBI Taxonomy" id="595692"/>
    <lineage>
        <taxon>Bacteria</taxon>
        <taxon>Pseudomonadati</taxon>
        <taxon>Verrucomicrobiota</taxon>
        <taxon>Verrucomicrobiia</taxon>
        <taxon>Verrucomicrobiales</taxon>
        <taxon>Verrucomicrobiaceae</taxon>
        <taxon>Haloferula</taxon>
    </lineage>
</organism>
<dbReference type="RefSeq" id="WP_184019616.1">
    <property type="nucleotide sequence ID" value="NZ_JACHFD010000013.1"/>
</dbReference>
<dbReference type="Gene3D" id="2.120.10.10">
    <property type="match status" value="1"/>
</dbReference>
<keyword evidence="2" id="KW-1185">Reference proteome</keyword>
<reference evidence="1 2" key="1">
    <citation type="submission" date="2020-08" db="EMBL/GenBank/DDBJ databases">
        <title>Genomic Encyclopedia of Type Strains, Phase IV (KMG-IV): sequencing the most valuable type-strain genomes for metagenomic binning, comparative biology and taxonomic classification.</title>
        <authorList>
            <person name="Goeker M."/>
        </authorList>
    </citation>
    <scope>NUCLEOTIDE SEQUENCE [LARGE SCALE GENOMIC DNA]</scope>
    <source>
        <strain evidence="1 2">YC6886</strain>
    </source>
</reference>
<dbReference type="EMBL" id="JACHFD010000013">
    <property type="protein sequence ID" value="MBB5352516.1"/>
    <property type="molecule type" value="Genomic_DNA"/>
</dbReference>
<dbReference type="CDD" id="cd15482">
    <property type="entry name" value="Sialidase_non-viral"/>
    <property type="match status" value="1"/>
</dbReference>
<dbReference type="PANTHER" id="PTHR38792:SF3">
    <property type="entry name" value="BNR_ASP-BOX REPEAT DOMAIN PROTEIN (AFU_ORTHOLOGUE AFUA_7G06430)-RELATED"/>
    <property type="match status" value="1"/>
</dbReference>